<sequence>MNKPTLRSDPPSSWLHLGASAFFRAHQAYYLNLLHQLGDTSWEMYLANIRNSSSQDLLQQLKSQNGNYTLEVISPDGEISYQSISCVKNIILWNPSISNTIEIGIQKNTKIISFTVTETGYYLTDQGSLDLCHPSIQNDLNSENEVETLYGALYPILNERMHQNAPITLLSCDNLRNNGDSFRQGLIDFVKAKNNEALLLWLSDHVATPNSMVDRITPKFDESTHARMKSHGQPYDAAPITCEHYSRWVIQDKFADAHPSLARVGVEFVKDVAPYEEAKIRLLNASHSGLAWMGALTGYSYIHEVLKDQYIKNLIQEYSEKEVAFALKSHGIEIDTAFECKGILNRFRNPYVKDTVARVSSDSISKLHGFIVPTIKDCLNQNKIPHAALKIVALYFLFLDKAYRQALTFAYEDREFETLDLEAIFTSPSPEIAFTQTEALFGSLTTKAEFQQHLVNAIHEVKHHFFVSRQENNEDVKNEQSI</sequence>
<reference evidence="4 5" key="1">
    <citation type="submission" date="2019-08" db="EMBL/GenBank/DDBJ databases">
        <title>Five species of Acinetobacter isolated from floral nectar and animal pollinators.</title>
        <authorList>
            <person name="Hendry T.A."/>
        </authorList>
    </citation>
    <scope>NUCLEOTIDE SEQUENCE [LARGE SCALE GENOMIC DNA]</scope>
    <source>
        <strain evidence="4 5">MD18.27</strain>
    </source>
</reference>
<dbReference type="InterPro" id="IPR013118">
    <property type="entry name" value="Mannitol_DH_C"/>
</dbReference>
<dbReference type="Pfam" id="PF01232">
    <property type="entry name" value="Mannitol_dh"/>
    <property type="match status" value="1"/>
</dbReference>
<dbReference type="EMBL" id="VTDN01000002">
    <property type="protein sequence ID" value="MEB5476018.1"/>
    <property type="molecule type" value="Genomic_DNA"/>
</dbReference>
<accession>A0ABU6DRI0</accession>
<evidence type="ECO:0000313" key="4">
    <source>
        <dbReference type="EMBL" id="MEB5476018.1"/>
    </source>
</evidence>
<comment type="caution">
    <text evidence="4">The sequence shown here is derived from an EMBL/GenBank/DDBJ whole genome shotgun (WGS) entry which is preliminary data.</text>
</comment>
<evidence type="ECO:0000259" key="2">
    <source>
        <dbReference type="Pfam" id="PF01232"/>
    </source>
</evidence>
<dbReference type="Proteomes" id="UP001339883">
    <property type="component" value="Unassembled WGS sequence"/>
</dbReference>
<organism evidence="4 5">
    <name type="scientific">Acinetobacter pollinis</name>
    <dbReference type="NCBI Taxonomy" id="2605270"/>
    <lineage>
        <taxon>Bacteria</taxon>
        <taxon>Pseudomonadati</taxon>
        <taxon>Pseudomonadota</taxon>
        <taxon>Gammaproteobacteria</taxon>
        <taxon>Moraxellales</taxon>
        <taxon>Moraxellaceae</taxon>
        <taxon>Acinetobacter</taxon>
    </lineage>
</organism>
<evidence type="ECO:0000256" key="1">
    <source>
        <dbReference type="ARBA" id="ARBA00023002"/>
    </source>
</evidence>
<feature type="domain" description="Mannitol dehydrogenase N-terminal" evidence="2">
    <location>
        <begin position="15"/>
        <end position="261"/>
    </location>
</feature>
<proteinExistence type="predicted"/>
<dbReference type="PANTHER" id="PTHR43362:SF7">
    <property type="entry name" value="D-MANNONATE OXIDOREDUCTASE"/>
    <property type="match status" value="1"/>
</dbReference>
<dbReference type="InterPro" id="IPR013328">
    <property type="entry name" value="6PGD_dom2"/>
</dbReference>
<dbReference type="SUPFAM" id="SSF48179">
    <property type="entry name" value="6-phosphogluconate dehydrogenase C-terminal domain-like"/>
    <property type="match status" value="1"/>
</dbReference>
<dbReference type="InterPro" id="IPR050988">
    <property type="entry name" value="Mannitol_DH/Oxidoreductase"/>
</dbReference>
<dbReference type="InterPro" id="IPR008927">
    <property type="entry name" value="6-PGluconate_DH-like_C_sf"/>
</dbReference>
<dbReference type="InterPro" id="IPR000669">
    <property type="entry name" value="Mannitol_DH"/>
</dbReference>
<evidence type="ECO:0000313" key="5">
    <source>
        <dbReference type="Proteomes" id="UP001339883"/>
    </source>
</evidence>
<dbReference type="Pfam" id="PF08125">
    <property type="entry name" value="Mannitol_dh_C"/>
    <property type="match status" value="1"/>
</dbReference>
<keyword evidence="1" id="KW-0560">Oxidoreductase</keyword>
<feature type="domain" description="Mannitol dehydrogenase C-terminal" evidence="3">
    <location>
        <begin position="271"/>
        <end position="461"/>
    </location>
</feature>
<dbReference type="Gene3D" id="3.40.50.720">
    <property type="entry name" value="NAD(P)-binding Rossmann-like Domain"/>
    <property type="match status" value="1"/>
</dbReference>
<gene>
    <name evidence="4" type="ORF">I2F25_02915</name>
</gene>
<dbReference type="RefSeq" id="WP_195772530.1">
    <property type="nucleotide sequence ID" value="NZ_VTDN01000002.1"/>
</dbReference>
<protein>
    <submittedName>
        <fullName evidence="4">Mannitol dehydrogenase family protein</fullName>
    </submittedName>
</protein>
<dbReference type="SUPFAM" id="SSF51735">
    <property type="entry name" value="NAD(P)-binding Rossmann-fold domains"/>
    <property type="match status" value="1"/>
</dbReference>
<dbReference type="PANTHER" id="PTHR43362">
    <property type="entry name" value="MANNITOL DEHYDROGENASE DSF1-RELATED"/>
    <property type="match status" value="1"/>
</dbReference>
<dbReference type="Gene3D" id="1.10.1040.10">
    <property type="entry name" value="N-(1-d-carboxylethyl)-l-norvaline Dehydrogenase, domain 2"/>
    <property type="match status" value="1"/>
</dbReference>
<dbReference type="InterPro" id="IPR013131">
    <property type="entry name" value="Mannitol_DH_N"/>
</dbReference>
<name>A0ABU6DRI0_9GAMM</name>
<dbReference type="InterPro" id="IPR036291">
    <property type="entry name" value="NAD(P)-bd_dom_sf"/>
</dbReference>
<evidence type="ECO:0000259" key="3">
    <source>
        <dbReference type="Pfam" id="PF08125"/>
    </source>
</evidence>
<dbReference type="PRINTS" id="PR00084">
    <property type="entry name" value="MTLDHDRGNASE"/>
</dbReference>
<keyword evidence="5" id="KW-1185">Reference proteome</keyword>